<name>A0AC61QKN3_9BACT</name>
<protein>
    <submittedName>
        <fullName evidence="1">Uncharacterized protein</fullName>
    </submittedName>
</protein>
<dbReference type="Proteomes" id="UP000294588">
    <property type="component" value="Unassembled WGS sequence"/>
</dbReference>
<organism evidence="1 2">
    <name type="scientific">Candidatus Syntrophosphaera thermopropionivorans</name>
    <dbReference type="NCBI Taxonomy" id="2593015"/>
    <lineage>
        <taxon>Bacteria</taxon>
        <taxon>Pseudomonadati</taxon>
        <taxon>Candidatus Cloacimonadota</taxon>
        <taxon>Candidatus Cloacimonadia</taxon>
        <taxon>Candidatus Cloacimonadales</taxon>
        <taxon>Candidatus Cloacimonadaceae</taxon>
        <taxon>Candidatus Syntrophosphaera</taxon>
    </lineage>
</organism>
<dbReference type="EMBL" id="SMOG01000002">
    <property type="protein sequence ID" value="TDF74240.1"/>
    <property type="molecule type" value="Genomic_DNA"/>
</dbReference>
<accession>A0AC61QKN3</accession>
<sequence length="802" mass="90104">MGGMMLTKSKRLLIMTIWVSLILLVLTGCGKSGHKFANQEPTIRITSYEGYDDSELLAHYADSLFIFQQKIFWSASDPDGVITGYAYRVKDQNGNPISTPGNEYIDLNGDVTPENVIERFGTGWVLHYKPNANQDLPLNDPNSRRTIWTSAKYAVINFPAADENGNPITKESTFEVIAIDNRGGITPVHPSYPKRSIAWRNFKSTSARPTCFLSTTKGNPDGEEVGSGIRLSFTMKDELNPSVPAIPYKFEFKIIKLQPDSTTIISESDWYDTSISPNDTNINKFLLTRYTTPSLSYDIENGVTQSITKVVARTYNMAGVTSETDGYSSISFKVKAGFRPKTLIYNKRCYALGQNHYVDYYDESSAEVMPFTITSGTQRYATHFFVDLDSTLTAINSNNIKVWLRWGWHGEYGKILASGDYVVNDDPYERKIDYLLDRFTDKNYYSEITHFDLRLDGQPYNYPPLANDPNAHIVDEDGKAWIRLPLYSPVRQTLVLTSLSSGLHTFEVRCVDLQGEVDPIPAVFTFLLVDNLPIANRNGILIIDDDPNHPSVAPDAIIRAKYEEMLADYNGPKDFIKRKTDIEAGDTHQDLSLRHLAPSDLQKYKLVIYHNDNFQSSGNLKLENDGLTLYLRSGGNLIISSTNTLAQNLDAFVLAKQKTIISFLGVYYESPPASILSNALTIRPFFQQALGQNGYPNVNLQYSAANEPSFVNLINNYQGLATITYFPKINVNATAIYKMGIKPVGYTPNGPTQEQFNTYNNQIIGIRCVTGNSHCYTFGFPLSYMYTPDVKTMMNKILSEVM</sequence>
<gene>
    <name evidence="1" type="ORF">E0946_01565</name>
</gene>
<comment type="caution">
    <text evidence="1">The sequence shown here is derived from an EMBL/GenBank/DDBJ whole genome shotgun (WGS) entry which is preliminary data.</text>
</comment>
<proteinExistence type="predicted"/>
<evidence type="ECO:0000313" key="1">
    <source>
        <dbReference type="EMBL" id="TDF74240.1"/>
    </source>
</evidence>
<evidence type="ECO:0000313" key="2">
    <source>
        <dbReference type="Proteomes" id="UP000294588"/>
    </source>
</evidence>
<reference evidence="1" key="1">
    <citation type="submission" date="2019-03" db="EMBL/GenBank/DDBJ databases">
        <title>Candidatus Syntrophosphaera thermopropionivorans: a novel player in syntrophic propionate oxidation during anaerobic digestion.</title>
        <authorList>
            <person name="Dyksma S."/>
        </authorList>
    </citation>
    <scope>NUCLEOTIDE SEQUENCE</scope>
    <source>
        <strain evidence="1">W5</strain>
    </source>
</reference>
<keyword evidence="2" id="KW-1185">Reference proteome</keyword>